<feature type="domain" description="Peptidase M20 dimerisation" evidence="7">
    <location>
        <begin position="240"/>
        <end position="383"/>
    </location>
</feature>
<gene>
    <name evidence="8" type="ORF">OSTQU699_LOCUS7523</name>
</gene>
<dbReference type="InterPro" id="IPR011650">
    <property type="entry name" value="Peptidase_M20_dimer"/>
</dbReference>
<comment type="similarity">
    <text evidence="1">Belongs to the peptidase M20A family.</text>
</comment>
<keyword evidence="5" id="KW-0862">Zinc</keyword>
<evidence type="ECO:0000256" key="4">
    <source>
        <dbReference type="ARBA" id="ARBA00022801"/>
    </source>
</evidence>
<dbReference type="GO" id="GO:0006508">
    <property type="term" value="P:proteolysis"/>
    <property type="evidence" value="ECO:0007669"/>
    <property type="project" value="UniProtKB-KW"/>
</dbReference>
<feature type="signal peptide" evidence="6">
    <location>
        <begin position="1"/>
        <end position="18"/>
    </location>
</feature>
<dbReference type="SUPFAM" id="SSF55031">
    <property type="entry name" value="Bacterial exopeptidase dimerisation domain"/>
    <property type="match status" value="1"/>
</dbReference>
<comment type="caution">
    <text evidence="8">The sequence shown here is derived from an EMBL/GenBank/DDBJ whole genome shotgun (WGS) entry which is preliminary data.</text>
</comment>
<dbReference type="OrthoDB" id="3064516at2759"/>
<dbReference type="GO" id="GO:0046872">
    <property type="term" value="F:metal ion binding"/>
    <property type="evidence" value="ECO:0007669"/>
    <property type="project" value="UniProtKB-KW"/>
</dbReference>
<dbReference type="InterPro" id="IPR002933">
    <property type="entry name" value="Peptidase_M20"/>
</dbReference>
<dbReference type="PROSITE" id="PS00758">
    <property type="entry name" value="ARGE_DAPE_CPG2_1"/>
    <property type="match status" value="1"/>
</dbReference>
<sequence>MRLLASAAVAVLLALVAAYVQLSISISRLQQKPLPRVHCDQEAGGEEAVARFAKLLTYNTISSIDALHHVNQPAEFEAVHKHLRESYPFVWTHAKAEQVCEYSLLVTWQGANESALPVLFVSHVDVVPIGGNEDKWTHPPFGGVVADGCIWGRGAVDVKISVAAILESWNQLMKDGHTPERTMILAVGHDEETSGRLGAGCMAGILKDRGVTLEAIFDEGGCVASSGISFIKSPVALIATAEKGYTDVLVGVHSPGGHSSMPPTDGSTSAAILSRVINHAENHRPAVALLPPATDFVQFMAPYAPLAIRPLLKFCDKWPLNWLVARVLYRLSPETAAMVSTTVATTNVRAGVSGNVLPLDASAVFNIRTLPGTVLQELVDYFYDVGQRVAGSAAGKISVKLRPPESGEIGNDPSNVTSSSGSAFATLMRAVQEAMVVEGEAPVVAPYLVMGGTDSKHYAALSVGGTLRFVPMALDIRAGELARVHGIDERIEVPAYKQAVCAYKQITKRFGAAQWAA</sequence>
<proteinExistence type="inferred from homology"/>
<evidence type="ECO:0000259" key="7">
    <source>
        <dbReference type="Pfam" id="PF07687"/>
    </source>
</evidence>
<evidence type="ECO:0000256" key="6">
    <source>
        <dbReference type="SAM" id="SignalP"/>
    </source>
</evidence>
<dbReference type="SUPFAM" id="SSF53187">
    <property type="entry name" value="Zn-dependent exopeptidases"/>
    <property type="match status" value="1"/>
</dbReference>
<dbReference type="Pfam" id="PF07687">
    <property type="entry name" value="M20_dimer"/>
    <property type="match status" value="1"/>
</dbReference>
<dbReference type="Gene3D" id="1.10.150.900">
    <property type="match status" value="1"/>
</dbReference>
<keyword evidence="3" id="KW-0479">Metal-binding</keyword>
<keyword evidence="9" id="KW-1185">Reference proteome</keyword>
<dbReference type="PANTHER" id="PTHR45962">
    <property type="entry name" value="N-FATTY-ACYL-AMINO ACID SYNTHASE/HYDROLASE PM20D1"/>
    <property type="match status" value="1"/>
</dbReference>
<evidence type="ECO:0000313" key="8">
    <source>
        <dbReference type="EMBL" id="CAD7702166.1"/>
    </source>
</evidence>
<reference evidence="8" key="1">
    <citation type="submission" date="2020-12" db="EMBL/GenBank/DDBJ databases">
        <authorList>
            <person name="Iha C."/>
        </authorList>
    </citation>
    <scope>NUCLEOTIDE SEQUENCE</scope>
</reference>
<dbReference type="InterPro" id="IPR047177">
    <property type="entry name" value="Pept_M20A"/>
</dbReference>
<dbReference type="Pfam" id="PF01546">
    <property type="entry name" value="Peptidase_M20"/>
    <property type="match status" value="1"/>
</dbReference>
<dbReference type="PANTHER" id="PTHR45962:SF1">
    <property type="entry name" value="N-FATTY-ACYL-AMINO ACID SYNTHASE_HYDROLASE PM20D1"/>
    <property type="match status" value="1"/>
</dbReference>
<dbReference type="AlphaFoldDB" id="A0A8S1J7Y2"/>
<protein>
    <recommendedName>
        <fullName evidence="7">Peptidase M20 dimerisation domain-containing protein</fullName>
    </recommendedName>
</protein>
<dbReference type="Proteomes" id="UP000708148">
    <property type="component" value="Unassembled WGS sequence"/>
</dbReference>
<dbReference type="GO" id="GO:0008233">
    <property type="term" value="F:peptidase activity"/>
    <property type="evidence" value="ECO:0007669"/>
    <property type="project" value="UniProtKB-KW"/>
</dbReference>
<evidence type="ECO:0000256" key="1">
    <source>
        <dbReference type="ARBA" id="ARBA00006247"/>
    </source>
</evidence>
<evidence type="ECO:0000256" key="5">
    <source>
        <dbReference type="ARBA" id="ARBA00022833"/>
    </source>
</evidence>
<dbReference type="Gene3D" id="3.40.630.10">
    <property type="entry name" value="Zn peptidases"/>
    <property type="match status" value="1"/>
</dbReference>
<feature type="chain" id="PRO_5035762917" description="Peptidase M20 dimerisation domain-containing protein" evidence="6">
    <location>
        <begin position="19"/>
        <end position="517"/>
    </location>
</feature>
<evidence type="ECO:0000256" key="3">
    <source>
        <dbReference type="ARBA" id="ARBA00022723"/>
    </source>
</evidence>
<keyword evidence="2" id="KW-0645">Protease</keyword>
<evidence type="ECO:0000256" key="2">
    <source>
        <dbReference type="ARBA" id="ARBA00022670"/>
    </source>
</evidence>
<keyword evidence="4" id="KW-0378">Hydrolase</keyword>
<organism evidence="8 9">
    <name type="scientific">Ostreobium quekettii</name>
    <dbReference type="NCBI Taxonomy" id="121088"/>
    <lineage>
        <taxon>Eukaryota</taxon>
        <taxon>Viridiplantae</taxon>
        <taxon>Chlorophyta</taxon>
        <taxon>core chlorophytes</taxon>
        <taxon>Ulvophyceae</taxon>
        <taxon>TCBD clade</taxon>
        <taxon>Bryopsidales</taxon>
        <taxon>Ostreobineae</taxon>
        <taxon>Ostreobiaceae</taxon>
        <taxon>Ostreobium</taxon>
    </lineage>
</organism>
<dbReference type="Gene3D" id="3.30.70.360">
    <property type="match status" value="1"/>
</dbReference>
<name>A0A8S1J7Y2_9CHLO</name>
<accession>A0A8S1J7Y2</accession>
<dbReference type="InterPro" id="IPR001261">
    <property type="entry name" value="ArgE/DapE_CS"/>
</dbReference>
<evidence type="ECO:0000313" key="9">
    <source>
        <dbReference type="Proteomes" id="UP000708148"/>
    </source>
</evidence>
<dbReference type="InterPro" id="IPR036264">
    <property type="entry name" value="Bact_exopeptidase_dim_dom"/>
</dbReference>
<keyword evidence="6" id="KW-0732">Signal</keyword>
<dbReference type="EMBL" id="CAJHUC010001730">
    <property type="protein sequence ID" value="CAD7702166.1"/>
    <property type="molecule type" value="Genomic_DNA"/>
</dbReference>